<reference evidence="1 2" key="1">
    <citation type="journal article" date="2016" name="Sci. Rep.">
        <title>Complete genome sequence and transcriptomic analysis of a novel marine strain Bacillus weihaiensis reveals the mechanism of brown algae degradation.</title>
        <authorList>
            <person name="Zhu Y."/>
            <person name="Chen P."/>
            <person name="Bao Y."/>
            <person name="Men Y."/>
            <person name="Zeng Y."/>
            <person name="Yang J."/>
            <person name="Sun J."/>
            <person name="Sun Y."/>
        </authorList>
    </citation>
    <scope>NUCLEOTIDE SEQUENCE [LARGE SCALE GENOMIC DNA]</scope>
    <source>
        <strain evidence="1 2">Alg07</strain>
    </source>
</reference>
<dbReference type="OrthoDB" id="2543069at2"/>
<dbReference type="KEGG" id="bwh:A9C19_01415"/>
<dbReference type="InterPro" id="IPR004027">
    <property type="entry name" value="SEC_C_motif"/>
</dbReference>
<gene>
    <name evidence="1" type="ORF">A9C19_01415</name>
</gene>
<evidence type="ECO:0000313" key="1">
    <source>
        <dbReference type="EMBL" id="APH03517.1"/>
    </source>
</evidence>
<keyword evidence="2" id="KW-1185">Reference proteome</keyword>
<sequence length="170" mass="19011">MIKNRENETALIKIGTDEAILGVEKYFGDESAAAYSATEVVSKLLSPLSEEVLLRQFDKVTDITIKTLIASALCSQLSTRAIPILEDFTKENYAHSLLNLKEDFYACCIINQIDHPKLSEWKQELSEDLLQREGKNNLFSLFSKPAKSEKVGRNEPCPCGSGKKYKKCCG</sequence>
<dbReference type="Gene3D" id="3.10.450.50">
    <property type="match status" value="1"/>
</dbReference>
<dbReference type="SUPFAM" id="SSF103642">
    <property type="entry name" value="Sec-C motif"/>
    <property type="match status" value="1"/>
</dbReference>
<protein>
    <recommendedName>
        <fullName evidence="3">Preprotein translocase subunit SecA</fullName>
    </recommendedName>
</protein>
<dbReference type="RefSeq" id="WP_072578307.1">
    <property type="nucleotide sequence ID" value="NZ_CP016020.1"/>
</dbReference>
<accession>A0A1L3MMF7</accession>
<name>A0A1L3MMF7_9BACI</name>
<evidence type="ECO:0000313" key="2">
    <source>
        <dbReference type="Proteomes" id="UP000181936"/>
    </source>
</evidence>
<dbReference type="Pfam" id="PF02810">
    <property type="entry name" value="SEC-C"/>
    <property type="match status" value="1"/>
</dbReference>
<dbReference type="AlphaFoldDB" id="A0A1L3MMF7"/>
<proteinExistence type="predicted"/>
<dbReference type="EMBL" id="CP016020">
    <property type="protein sequence ID" value="APH03517.1"/>
    <property type="molecule type" value="Genomic_DNA"/>
</dbReference>
<dbReference type="Proteomes" id="UP000181936">
    <property type="component" value="Chromosome"/>
</dbReference>
<organism evidence="1 2">
    <name type="scientific">Bacillus weihaiensis</name>
    <dbReference type="NCBI Taxonomy" id="1547283"/>
    <lineage>
        <taxon>Bacteria</taxon>
        <taxon>Bacillati</taxon>
        <taxon>Bacillota</taxon>
        <taxon>Bacilli</taxon>
        <taxon>Bacillales</taxon>
        <taxon>Bacillaceae</taxon>
        <taxon>Bacillus</taxon>
    </lineage>
</organism>
<evidence type="ECO:0008006" key="3">
    <source>
        <dbReference type="Google" id="ProtNLM"/>
    </source>
</evidence>